<reference evidence="1" key="1">
    <citation type="submission" date="2021-04" db="EMBL/GenBank/DDBJ databases">
        <authorList>
            <person name="Zhang D.-C."/>
        </authorList>
    </citation>
    <scope>NUCLEOTIDE SEQUENCE</scope>
    <source>
        <strain evidence="1">CGMCC 1.15697</strain>
    </source>
</reference>
<organism evidence="1 2">
    <name type="scientific">Marivibrio halodurans</name>
    <dbReference type="NCBI Taxonomy" id="2039722"/>
    <lineage>
        <taxon>Bacteria</taxon>
        <taxon>Pseudomonadati</taxon>
        <taxon>Pseudomonadota</taxon>
        <taxon>Alphaproteobacteria</taxon>
        <taxon>Rhodospirillales</taxon>
        <taxon>Rhodospirillaceae</taxon>
        <taxon>Marivibrio</taxon>
    </lineage>
</organism>
<accession>A0A8J7UZG3</accession>
<name>A0A8J7UZG3_9PROT</name>
<comment type="caution">
    <text evidence="1">The sequence shown here is derived from an EMBL/GenBank/DDBJ whole genome shotgun (WGS) entry which is preliminary data.</text>
</comment>
<sequence>MELHHIDAERLLMRMASTLASGGEDGKCVKDIVNTDLVPALDACDDHDVFGTEGWKHYFGVED</sequence>
<dbReference type="EMBL" id="JAGMWN010000001">
    <property type="protein sequence ID" value="MBP5855661.1"/>
    <property type="molecule type" value="Genomic_DNA"/>
</dbReference>
<dbReference type="RefSeq" id="WP_210680238.1">
    <property type="nucleotide sequence ID" value="NZ_JAGMWN010000001.1"/>
</dbReference>
<dbReference type="AlphaFoldDB" id="A0A8J7UZG3"/>
<proteinExistence type="predicted"/>
<evidence type="ECO:0000313" key="1">
    <source>
        <dbReference type="EMBL" id="MBP5855661.1"/>
    </source>
</evidence>
<keyword evidence="2" id="KW-1185">Reference proteome</keyword>
<evidence type="ECO:0000313" key="2">
    <source>
        <dbReference type="Proteomes" id="UP000672602"/>
    </source>
</evidence>
<protein>
    <submittedName>
        <fullName evidence="1">Uncharacterized protein</fullName>
    </submittedName>
</protein>
<gene>
    <name evidence="1" type="ORF">KAJ83_01470</name>
</gene>
<dbReference type="Proteomes" id="UP000672602">
    <property type="component" value="Unassembled WGS sequence"/>
</dbReference>